<dbReference type="Proteomes" id="UP000001338">
    <property type="component" value="Unassembled WGS sequence"/>
</dbReference>
<organism evidence="1 2">
    <name type="scientific">Leptospira weilii str. 2006001853</name>
    <dbReference type="NCBI Taxonomy" id="1001589"/>
    <lineage>
        <taxon>Bacteria</taxon>
        <taxon>Pseudomonadati</taxon>
        <taxon>Spirochaetota</taxon>
        <taxon>Spirochaetia</taxon>
        <taxon>Leptospirales</taxon>
        <taxon>Leptospiraceae</taxon>
        <taxon>Leptospira</taxon>
    </lineage>
</organism>
<proteinExistence type="predicted"/>
<sequence length="58" mass="7022">MNMQANLRFYRNVKIPTLFRKKHARLLVIESLIFLVKFAKTANLNGNFTEWDYYLQNQ</sequence>
<evidence type="ECO:0000313" key="2">
    <source>
        <dbReference type="Proteomes" id="UP000001338"/>
    </source>
</evidence>
<accession>A0A828Z8X3</accession>
<dbReference type="AlphaFoldDB" id="A0A828Z8X3"/>
<dbReference type="EMBL" id="AFLV02000005">
    <property type="protein sequence ID" value="EKR66310.1"/>
    <property type="molecule type" value="Genomic_DNA"/>
</dbReference>
<protein>
    <submittedName>
        <fullName evidence="1">Uncharacterized protein</fullName>
    </submittedName>
</protein>
<reference evidence="1 2" key="1">
    <citation type="submission" date="2012-10" db="EMBL/GenBank/DDBJ databases">
        <authorList>
            <person name="Harkins D.M."/>
            <person name="Durkin A.S."/>
            <person name="Brinkac L.M."/>
            <person name="Haft D.H."/>
            <person name="Selengut J.D."/>
            <person name="Sanka R."/>
            <person name="DePew J."/>
            <person name="Purushe J."/>
            <person name="Whelen A.C."/>
            <person name="Vinetz J.M."/>
            <person name="Sutton G.G."/>
            <person name="Nierman W.C."/>
            <person name="Fouts D.E."/>
        </authorList>
    </citation>
    <scope>NUCLEOTIDE SEQUENCE [LARGE SCALE GENOMIC DNA]</scope>
    <source>
        <strain evidence="1 2">2006001853</strain>
    </source>
</reference>
<gene>
    <name evidence="1" type="ORF">LEP1GSC036_3980</name>
</gene>
<name>A0A828Z8X3_9LEPT</name>
<evidence type="ECO:0000313" key="1">
    <source>
        <dbReference type="EMBL" id="EKR66310.1"/>
    </source>
</evidence>
<comment type="caution">
    <text evidence="1">The sequence shown here is derived from an EMBL/GenBank/DDBJ whole genome shotgun (WGS) entry which is preliminary data.</text>
</comment>